<dbReference type="GO" id="GO:0015562">
    <property type="term" value="F:efflux transmembrane transporter activity"/>
    <property type="evidence" value="ECO:0007669"/>
    <property type="project" value="InterPro"/>
</dbReference>
<evidence type="ECO:0000313" key="1">
    <source>
        <dbReference type="EMBL" id="QOW59700.1"/>
    </source>
</evidence>
<gene>
    <name evidence="1" type="ORF">IFE08_07375</name>
</gene>
<dbReference type="Proteomes" id="UP000593915">
    <property type="component" value="Chromosome"/>
</dbReference>
<dbReference type="Gene3D" id="1.20.1600.10">
    <property type="entry name" value="Outer membrane efflux proteins (OEP)"/>
    <property type="match status" value="1"/>
</dbReference>
<evidence type="ECO:0000313" key="2">
    <source>
        <dbReference type="Proteomes" id="UP000593915"/>
    </source>
</evidence>
<sequence length="467" mass="54642">MAFFKNNGFSMVKKFFFIVICCISSSLYAIEYEEFINKVLINNQEYRKALSKYNIKKMAAEKLEYRWIPKLSLNLNYLSNVEVKTYDQIHAFTTGLSLKQTLPIGMGLNFTVDNTFALSKIKDTKNDYSFSAKAQFSMPLYFFAPAILNPYSKYEFYVGKDSINFANLELKRIKEKIIADAVYIAVSYWLQKKIVEIEEEKLQIDLQLGLNDEALWKQGKLSTLELSEKNTRRYNNQLNLLNSKKRYLQMLYTLNLTGVNKDTVPDNIESWIKKLENYISSEYINTDTEFLLKQKQLKMNQYYALKEQLNQLPSFIFSFTVDPASKSKGDVKFKNTIQNYWKADKNWLFDFTIGINIPLSPLDEIYDIDKTAVELVNLNKLETETLNLEHQNKKDLHEINLNILNEACVLAEKTKENILNRLLSSEVLLKQGYITEIDFKIQNLDYKLSQLDSLKARLNYIIEVLKY</sequence>
<organism evidence="1 2">
    <name type="scientific">Treponema pedis</name>
    <dbReference type="NCBI Taxonomy" id="409322"/>
    <lineage>
        <taxon>Bacteria</taxon>
        <taxon>Pseudomonadati</taxon>
        <taxon>Spirochaetota</taxon>
        <taxon>Spirochaetia</taxon>
        <taxon>Spirochaetales</taxon>
        <taxon>Treponemataceae</taxon>
        <taxon>Treponema</taxon>
    </lineage>
</organism>
<accession>A0A7S6WM87</accession>
<dbReference type="EMBL" id="CP061839">
    <property type="protein sequence ID" value="QOW59700.1"/>
    <property type="molecule type" value="Genomic_DNA"/>
</dbReference>
<proteinExistence type="predicted"/>
<name>A0A7S6WM87_9SPIR</name>
<dbReference type="AlphaFoldDB" id="A0A7S6WM87"/>
<dbReference type="SUPFAM" id="SSF56954">
    <property type="entry name" value="Outer membrane efflux proteins (OEP)"/>
    <property type="match status" value="1"/>
</dbReference>
<protein>
    <submittedName>
        <fullName evidence="1">TolC family protein</fullName>
    </submittedName>
</protein>
<reference evidence="1 2" key="1">
    <citation type="submission" date="2020-09" db="EMBL/GenBank/DDBJ databases">
        <title>Characterization of Treponema spp. from bovine digital dermatitis in Korea.</title>
        <authorList>
            <person name="Espiritu H.M."/>
            <person name="Cho Y.I."/>
            <person name="Mamuad L."/>
        </authorList>
    </citation>
    <scope>NUCLEOTIDE SEQUENCE [LARGE SCALE GENOMIC DNA]</scope>
    <source>
        <strain evidence="1 2">KS1</strain>
    </source>
</reference>